<dbReference type="Proteomes" id="UP001634154">
    <property type="component" value="Unassembled WGS sequence"/>
</dbReference>
<keyword evidence="6" id="KW-1185">Reference proteome</keyword>
<dbReference type="InterPro" id="IPR029058">
    <property type="entry name" value="AB_hydrolase_fold"/>
</dbReference>
<keyword evidence="5" id="KW-0378">Hydrolase</keyword>
<organism evidence="5 6">
    <name type="scientific">Chryseobacterium kwangjuense</name>
    <dbReference type="NCBI Taxonomy" id="267125"/>
    <lineage>
        <taxon>Bacteria</taxon>
        <taxon>Pseudomonadati</taxon>
        <taxon>Bacteroidota</taxon>
        <taxon>Flavobacteriia</taxon>
        <taxon>Flavobacteriales</taxon>
        <taxon>Weeksellaceae</taxon>
        <taxon>Chryseobacterium group</taxon>
        <taxon>Chryseobacterium</taxon>
    </lineage>
</organism>
<evidence type="ECO:0000313" key="6">
    <source>
        <dbReference type="Proteomes" id="UP001634154"/>
    </source>
</evidence>
<dbReference type="RefSeq" id="WP_409356920.1">
    <property type="nucleotide sequence ID" value="NZ_JBJXVJ010000002.1"/>
</dbReference>
<accession>A0ABW9K6G9</accession>
<name>A0ABW9K6G9_9FLAO</name>
<dbReference type="InterPro" id="IPR049492">
    <property type="entry name" value="BD-FAE-like_dom"/>
</dbReference>
<dbReference type="SUPFAM" id="SSF56601">
    <property type="entry name" value="beta-lactamase/transpeptidase-like"/>
    <property type="match status" value="1"/>
</dbReference>
<dbReference type="PANTHER" id="PTHR46825">
    <property type="entry name" value="D-ALANYL-D-ALANINE-CARBOXYPEPTIDASE/ENDOPEPTIDASE AMPH"/>
    <property type="match status" value="1"/>
</dbReference>
<dbReference type="PANTHER" id="PTHR46825:SF11">
    <property type="entry name" value="PENICILLIN-BINDING PROTEIN 4"/>
    <property type="match status" value="1"/>
</dbReference>
<evidence type="ECO:0000313" key="5">
    <source>
        <dbReference type="EMBL" id="MFN1217778.1"/>
    </source>
</evidence>
<dbReference type="SUPFAM" id="SSF53474">
    <property type="entry name" value="alpha/beta-Hydrolases"/>
    <property type="match status" value="1"/>
</dbReference>
<protein>
    <submittedName>
        <fullName evidence="5">Serine hydrolase</fullName>
    </submittedName>
</protein>
<proteinExistence type="predicted"/>
<feature type="domain" description="BD-FAE-like" evidence="4">
    <location>
        <begin position="396"/>
        <end position="526"/>
    </location>
</feature>
<dbReference type="Pfam" id="PF20434">
    <property type="entry name" value="BD-FAE"/>
    <property type="match status" value="1"/>
</dbReference>
<comment type="caution">
    <text evidence="5">The sequence shown here is derived from an EMBL/GenBank/DDBJ whole genome shotgun (WGS) entry which is preliminary data.</text>
</comment>
<reference evidence="5 6" key="1">
    <citation type="submission" date="2024-12" db="EMBL/GenBank/DDBJ databases">
        <title>Draft genome sequence of Chryseobacterium kwangjuense AG447.</title>
        <authorList>
            <person name="Cheptsov V.S."/>
            <person name="Belov A."/>
            <person name="Zavarzina A.G."/>
        </authorList>
    </citation>
    <scope>NUCLEOTIDE SEQUENCE [LARGE SCALE GENOMIC DNA]</scope>
    <source>
        <strain evidence="5 6">AG447</strain>
    </source>
</reference>
<dbReference type="Gene3D" id="3.40.710.10">
    <property type="entry name" value="DD-peptidase/beta-lactamase superfamily"/>
    <property type="match status" value="1"/>
</dbReference>
<evidence type="ECO:0000259" key="3">
    <source>
        <dbReference type="Pfam" id="PF00144"/>
    </source>
</evidence>
<sequence length="567" mass="64605">MHYKHYTFFLGCITFIFSTFCSPFKAQKETDHNKEKPERKKQEIDSIIKAYVAINKFSGTVLVHNQNKTIFERSYGWQNAEKKIPNHNNNIYQIASLTKSFTALTIVKLSEEGKLSVKDPVSKFIPDYPRGNEITVEHLLTHTSGIYEPLRNKEYFRLIHTGESVSQTKLISFFKDEPLDFEPGTKFSYTNSGYILLGIIIEKVTGLSYENAVRKIILDPLKMRHTGFDYSALKSPDKAVPYIFLSKTKHEKAIIWNPELTGAAGQIYSTAEDLYKYYEGLRDYKIVSKESFKKATTPFLSGYGYGWFIDDLYGKKVINHGGNIEGATSYMAMFPEDDICIILLNNITSKKLEKAGNTILGALLGKTYTLPKPKKEITLDNITLKKYAGNYKISEEDIGAAIKKFNSLAEKAELQPDNYILLGESAGAHLALLYGYKHPEQIRKIISMSGPTDFYSPEYLSSFYSKYTSPTFQKVVGTKFDRKNISEAFKEASPIANISNVPTLLFQGNNDFLVNQHQGLAMDSALTRLNVPHKFIFMKRTGHVPRFFSKIKRDSIIYPNILEWIRN</sequence>
<dbReference type="InterPro" id="IPR012338">
    <property type="entry name" value="Beta-lactam/transpept-like"/>
</dbReference>
<gene>
    <name evidence="5" type="ORF">ACKW6Q_12495</name>
</gene>
<keyword evidence="2" id="KW-0472">Membrane</keyword>
<dbReference type="Gene3D" id="3.40.50.1820">
    <property type="entry name" value="alpha/beta hydrolase"/>
    <property type="match status" value="1"/>
</dbReference>
<dbReference type="GO" id="GO:0016787">
    <property type="term" value="F:hydrolase activity"/>
    <property type="evidence" value="ECO:0007669"/>
    <property type="project" value="UniProtKB-KW"/>
</dbReference>
<evidence type="ECO:0000256" key="2">
    <source>
        <dbReference type="ARBA" id="ARBA00023136"/>
    </source>
</evidence>
<dbReference type="InterPro" id="IPR050491">
    <property type="entry name" value="AmpC-like"/>
</dbReference>
<evidence type="ECO:0000259" key="4">
    <source>
        <dbReference type="Pfam" id="PF20434"/>
    </source>
</evidence>
<dbReference type="Pfam" id="PF00144">
    <property type="entry name" value="Beta-lactamase"/>
    <property type="match status" value="1"/>
</dbReference>
<feature type="domain" description="Beta-lactamase-related" evidence="3">
    <location>
        <begin position="45"/>
        <end position="350"/>
    </location>
</feature>
<comment type="subcellular location">
    <subcellularLocation>
        <location evidence="1">Membrane</location>
    </subcellularLocation>
</comment>
<dbReference type="InterPro" id="IPR001466">
    <property type="entry name" value="Beta-lactam-related"/>
</dbReference>
<evidence type="ECO:0000256" key="1">
    <source>
        <dbReference type="ARBA" id="ARBA00004370"/>
    </source>
</evidence>
<dbReference type="EMBL" id="JBJXVJ010000002">
    <property type="protein sequence ID" value="MFN1217778.1"/>
    <property type="molecule type" value="Genomic_DNA"/>
</dbReference>